<proteinExistence type="predicted"/>
<gene>
    <name evidence="2" type="ORF">BGW38_004674</name>
</gene>
<evidence type="ECO:0000313" key="2">
    <source>
        <dbReference type="EMBL" id="KAF9579173.1"/>
    </source>
</evidence>
<feature type="region of interest" description="Disordered" evidence="1">
    <location>
        <begin position="24"/>
        <end position="48"/>
    </location>
</feature>
<sequence length="128" mass="13826">ECENLAAAIQERIDLSGDDLALVPSEPRVQKGPHSHLGTITPRLDMEGKQIEKEEPLSEKGLGPILDLLQEKLVKPRVDPGVTLLAQIAATRVDIGSFRRTKPNTREMDYSLARTTTTRTGAGTGAGV</sequence>
<comment type="caution">
    <text evidence="2">The sequence shown here is derived from an EMBL/GenBank/DDBJ whole genome shotgun (WGS) entry which is preliminary data.</text>
</comment>
<keyword evidence="3" id="KW-1185">Reference proteome</keyword>
<dbReference type="EMBL" id="JAABOA010002980">
    <property type="protein sequence ID" value="KAF9579173.1"/>
    <property type="molecule type" value="Genomic_DNA"/>
</dbReference>
<reference evidence="2" key="1">
    <citation type="journal article" date="2020" name="Fungal Divers.">
        <title>Resolving the Mortierellaceae phylogeny through synthesis of multi-gene phylogenetics and phylogenomics.</title>
        <authorList>
            <person name="Vandepol N."/>
            <person name="Liber J."/>
            <person name="Desiro A."/>
            <person name="Na H."/>
            <person name="Kennedy M."/>
            <person name="Barry K."/>
            <person name="Grigoriev I.V."/>
            <person name="Miller A.N."/>
            <person name="O'Donnell K."/>
            <person name="Stajich J.E."/>
            <person name="Bonito G."/>
        </authorList>
    </citation>
    <scope>NUCLEOTIDE SEQUENCE</scope>
    <source>
        <strain evidence="2">KOD1015</strain>
    </source>
</reference>
<dbReference type="AlphaFoldDB" id="A0A9P6KBV2"/>
<dbReference type="Proteomes" id="UP000780801">
    <property type="component" value="Unassembled WGS sequence"/>
</dbReference>
<evidence type="ECO:0000256" key="1">
    <source>
        <dbReference type="SAM" id="MobiDB-lite"/>
    </source>
</evidence>
<feature type="non-terminal residue" evidence="2">
    <location>
        <position position="128"/>
    </location>
</feature>
<organism evidence="2 3">
    <name type="scientific">Lunasporangiospora selenospora</name>
    <dbReference type="NCBI Taxonomy" id="979761"/>
    <lineage>
        <taxon>Eukaryota</taxon>
        <taxon>Fungi</taxon>
        <taxon>Fungi incertae sedis</taxon>
        <taxon>Mucoromycota</taxon>
        <taxon>Mortierellomycotina</taxon>
        <taxon>Mortierellomycetes</taxon>
        <taxon>Mortierellales</taxon>
        <taxon>Mortierellaceae</taxon>
        <taxon>Lunasporangiospora</taxon>
    </lineage>
</organism>
<name>A0A9P6KBV2_9FUNG</name>
<evidence type="ECO:0000313" key="3">
    <source>
        <dbReference type="Proteomes" id="UP000780801"/>
    </source>
</evidence>
<protein>
    <submittedName>
        <fullName evidence="2">Uncharacterized protein</fullName>
    </submittedName>
</protein>
<accession>A0A9P6KBV2</accession>